<dbReference type="InterPro" id="IPR024983">
    <property type="entry name" value="CHAT_dom"/>
</dbReference>
<dbReference type="InterPro" id="IPR011990">
    <property type="entry name" value="TPR-like_helical_dom_sf"/>
</dbReference>
<feature type="domain" description="CHAT" evidence="2">
    <location>
        <begin position="593"/>
        <end position="775"/>
    </location>
</feature>
<accession>A0A841BZ68</accession>
<reference evidence="3 4" key="1">
    <citation type="submission" date="2020-08" db="EMBL/GenBank/DDBJ databases">
        <title>Sequencing the genomes of 1000 actinobacteria strains.</title>
        <authorList>
            <person name="Klenk H.-P."/>
        </authorList>
    </citation>
    <scope>NUCLEOTIDE SEQUENCE [LARGE SCALE GENOMIC DNA]</scope>
    <source>
        <strain evidence="3 4">DSM 45362</strain>
    </source>
</reference>
<dbReference type="EMBL" id="JACHMN010000002">
    <property type="protein sequence ID" value="MBB5871961.1"/>
    <property type="molecule type" value="Genomic_DNA"/>
</dbReference>
<organism evidence="3 4">
    <name type="scientific">Allocatelliglobosispora scoriae</name>
    <dbReference type="NCBI Taxonomy" id="643052"/>
    <lineage>
        <taxon>Bacteria</taxon>
        <taxon>Bacillati</taxon>
        <taxon>Actinomycetota</taxon>
        <taxon>Actinomycetes</taxon>
        <taxon>Micromonosporales</taxon>
        <taxon>Micromonosporaceae</taxon>
        <taxon>Allocatelliglobosispora</taxon>
    </lineage>
</organism>
<dbReference type="Pfam" id="PF12770">
    <property type="entry name" value="CHAT"/>
    <property type="match status" value="1"/>
</dbReference>
<dbReference type="PROSITE" id="PS50005">
    <property type="entry name" value="TPR"/>
    <property type="match status" value="1"/>
</dbReference>
<comment type="caution">
    <text evidence="3">The sequence shown here is derived from an EMBL/GenBank/DDBJ whole genome shotgun (WGS) entry which is preliminary data.</text>
</comment>
<gene>
    <name evidence="3" type="ORF">F4553_005340</name>
</gene>
<dbReference type="SUPFAM" id="SSF48452">
    <property type="entry name" value="TPR-like"/>
    <property type="match status" value="1"/>
</dbReference>
<sequence length="778" mass="83928">MSDGETLRLTMPVIESLIDRYAAGRLRRREELIDAASALAKGVAAVRDCQMNLAMLITTAQACQTLGEINLQLSRVDDAIDAFDEAIELFERSGGDNEAFGRFLHDYSITLQGLNVPDAPLQLAERSREILGRYGRHYIRDLDTWIAKLRHGSDSVENIESLRLAAAKARRGMPRARAAQQLAVMLSQRADAARYADEIFDGLRYAFDKLSKRGTTDDANAALTPVLNMYWIGATLPDWVGDAAQKLVGKAEREGRIDVVRDGLIVRACWLAQRGHGAEALETALHAVARHDEYMLATETSTFRMLTGYVGQFAREIAVRTALHLNDITLAAELLETARLQVLPDGRDDPTAKPGRSRVNGLRTVSVAGRSRLAPYYAPGVIEDQITLEATIAAVGGDAAIWWSSWLINGCIYWTVRLDGRWTGGVVDVASSTGAGGVLRRALDVSMHNPIATARDVITGEWCRSVAAEEMLSVELGEVLIPDVLRAALLDGDPQLPRSLVVAGNLVNQVPLPLLGMRRNFLDTPIRLVEVAVLRVAPPAVYVDVVVRRASPIATTHPIHVACVDPTGNLTNSRTPPSGAEVILSGAPNAEAPRATLRNLAAALASITAGEPGIFYYSGHTDNTGIGGDDEDSLSLSDGGVLSARTLFGSNGATFAFPARSIISACESGGTAGAGAGEWLGLGAAILWRGSRQVVATNWNIWDTGFTRRFDHEIAERLQSTDDPARALRDAQLAALNQWLASRHSFANFAKKKSLPGQANNLALPLIWGAYCCLGIKE</sequence>
<evidence type="ECO:0000313" key="4">
    <source>
        <dbReference type="Proteomes" id="UP000587527"/>
    </source>
</evidence>
<keyword evidence="4" id="KW-1185">Reference proteome</keyword>
<dbReference type="RefSeq" id="WP_184840364.1">
    <property type="nucleotide sequence ID" value="NZ_JACHMN010000002.1"/>
</dbReference>
<proteinExistence type="predicted"/>
<dbReference type="InterPro" id="IPR019734">
    <property type="entry name" value="TPR_rpt"/>
</dbReference>
<evidence type="ECO:0000259" key="2">
    <source>
        <dbReference type="Pfam" id="PF12770"/>
    </source>
</evidence>
<protein>
    <submittedName>
        <fullName evidence="3">Tetratricopeptide (TPR) repeat protein</fullName>
    </submittedName>
</protein>
<dbReference type="AlphaFoldDB" id="A0A841BZ68"/>
<dbReference type="Proteomes" id="UP000587527">
    <property type="component" value="Unassembled WGS sequence"/>
</dbReference>
<dbReference type="Gene3D" id="1.25.40.10">
    <property type="entry name" value="Tetratricopeptide repeat domain"/>
    <property type="match status" value="1"/>
</dbReference>
<dbReference type="SMART" id="SM00028">
    <property type="entry name" value="TPR"/>
    <property type="match status" value="1"/>
</dbReference>
<evidence type="ECO:0000256" key="1">
    <source>
        <dbReference type="PROSITE-ProRule" id="PRU00339"/>
    </source>
</evidence>
<keyword evidence="1" id="KW-0802">TPR repeat</keyword>
<name>A0A841BZ68_9ACTN</name>
<feature type="repeat" description="TPR" evidence="1">
    <location>
        <begin position="60"/>
        <end position="93"/>
    </location>
</feature>
<evidence type="ECO:0000313" key="3">
    <source>
        <dbReference type="EMBL" id="MBB5871961.1"/>
    </source>
</evidence>